<evidence type="ECO:0000313" key="1">
    <source>
        <dbReference type="EMBL" id="BDG06529.1"/>
    </source>
</evidence>
<gene>
    <name evidence="1" type="ORF">AMOR_55250</name>
</gene>
<sequence length="131" mass="13878">MSPKPFAVAAVALAAASIVGVKMMRQRPVEAAVSERAASPSVVLIADPREADTECGCGQIIRRVREAKRRGVEVQELAPTDPAVSRYGVAVSPTVLLLGADGRVLTRREGESSETVAAITTDLAALERQRR</sequence>
<dbReference type="EMBL" id="AP025591">
    <property type="protein sequence ID" value="BDG06529.1"/>
    <property type="molecule type" value="Genomic_DNA"/>
</dbReference>
<organism evidence="1 2">
    <name type="scientific">Anaeromyxobacter oryzae</name>
    <dbReference type="NCBI Taxonomy" id="2918170"/>
    <lineage>
        <taxon>Bacteria</taxon>
        <taxon>Pseudomonadati</taxon>
        <taxon>Myxococcota</taxon>
        <taxon>Myxococcia</taxon>
        <taxon>Myxococcales</taxon>
        <taxon>Cystobacterineae</taxon>
        <taxon>Anaeromyxobacteraceae</taxon>
        <taxon>Anaeromyxobacter</taxon>
    </lineage>
</organism>
<name>A0ABM7X423_9BACT</name>
<reference evidence="2" key="1">
    <citation type="journal article" date="2022" name="Int. J. Syst. Evol. Microbiol.">
        <title>Anaeromyxobacter oryzae sp. nov., Anaeromyxobacter diazotrophicus sp. nov. and Anaeromyxobacter paludicola sp. nov., isolated from paddy soils.</title>
        <authorList>
            <person name="Itoh H."/>
            <person name="Xu Z."/>
            <person name="Mise K."/>
            <person name="Masuda Y."/>
            <person name="Ushijima N."/>
            <person name="Hayakawa C."/>
            <person name="Shiratori Y."/>
            <person name="Senoo K."/>
        </authorList>
    </citation>
    <scope>NUCLEOTIDE SEQUENCE [LARGE SCALE GENOMIC DNA]</scope>
    <source>
        <strain evidence="2">Red232</strain>
    </source>
</reference>
<dbReference type="Proteomes" id="UP001162891">
    <property type="component" value="Chromosome"/>
</dbReference>
<evidence type="ECO:0008006" key="3">
    <source>
        <dbReference type="Google" id="ProtNLM"/>
    </source>
</evidence>
<keyword evidence="2" id="KW-1185">Reference proteome</keyword>
<proteinExistence type="predicted"/>
<dbReference type="RefSeq" id="WP_248356744.1">
    <property type="nucleotide sequence ID" value="NZ_AP025591.1"/>
</dbReference>
<evidence type="ECO:0000313" key="2">
    <source>
        <dbReference type="Proteomes" id="UP001162891"/>
    </source>
</evidence>
<protein>
    <recommendedName>
        <fullName evidence="3">Thioredoxin domain-containing protein</fullName>
    </recommendedName>
</protein>
<accession>A0ABM7X423</accession>